<feature type="transmembrane region" description="Helical" evidence="1">
    <location>
        <begin position="219"/>
        <end position="240"/>
    </location>
</feature>
<dbReference type="SUPFAM" id="SSF103473">
    <property type="entry name" value="MFS general substrate transporter"/>
    <property type="match status" value="1"/>
</dbReference>
<feature type="transmembrane region" description="Helical" evidence="1">
    <location>
        <begin position="84"/>
        <end position="107"/>
    </location>
</feature>
<evidence type="ECO:0000313" key="3">
    <source>
        <dbReference type="Proteomes" id="UP000324354"/>
    </source>
</evidence>
<name>A0A5C0XNU7_PYRFU</name>
<accession>A0A5C0XNU7</accession>
<feature type="transmembrane region" description="Helical" evidence="1">
    <location>
        <begin position="12"/>
        <end position="34"/>
    </location>
</feature>
<dbReference type="Gene3D" id="1.20.1250.20">
    <property type="entry name" value="MFS general substrate transporter like domains"/>
    <property type="match status" value="1"/>
</dbReference>
<keyword evidence="1" id="KW-1133">Transmembrane helix</keyword>
<evidence type="ECO:0000313" key="2">
    <source>
        <dbReference type="EMBL" id="QEK78613.1"/>
    </source>
</evidence>
<protein>
    <submittedName>
        <fullName evidence="2">MFS transporter</fullName>
    </submittedName>
</protein>
<proteinExistence type="predicted"/>
<feature type="transmembrane region" description="Helical" evidence="1">
    <location>
        <begin position="40"/>
        <end position="63"/>
    </location>
</feature>
<sequence>MRWSEIPREAKAYMLYHTFIAPGLIVWILFPLYLMKTGYSVLEVGAFFTAINIASIPLTYLFGRLFNNWDIKKGLITIDILDGIAYVMYGLAKGAIAPLMLFIGRIIEKLSSLLYPLYQAYEQIIYPEDKYEEIFAWHLRLPEIATLVSFPIMGYLLGYVYNKPEHYRLTFLFFGLFSVVTVTYLWLFLPPVGKEERISSEGFKFKIGEFKHLIAFETLLTLAWGLAPEFILINYVVFVLKKDTVRITGASPPEAIQ</sequence>
<dbReference type="PANTHER" id="PTHR23518:SF2">
    <property type="entry name" value="MAJOR FACILITATOR SUPERFAMILY TRANSPORTER"/>
    <property type="match status" value="1"/>
</dbReference>
<dbReference type="InterPro" id="IPR011701">
    <property type="entry name" value="MFS"/>
</dbReference>
<evidence type="ECO:0000256" key="1">
    <source>
        <dbReference type="SAM" id="Phobius"/>
    </source>
</evidence>
<gene>
    <name evidence="2" type="ORF">PFDSM3638_04745</name>
</gene>
<reference evidence="2 3" key="1">
    <citation type="submission" date="2017-08" db="EMBL/GenBank/DDBJ databases">
        <title>Resequencing and Reannotation of the genome of Pyrococcus furiosus type strain DSM3638.</title>
        <authorList>
            <person name="Reichelt R.M."/>
            <person name="Bunk B."/>
        </authorList>
    </citation>
    <scope>NUCLEOTIDE SEQUENCE [LARGE SCALE GENOMIC DNA]</scope>
    <source>
        <strain evidence="2 3">DSM 3638</strain>
    </source>
</reference>
<keyword evidence="1" id="KW-0812">Transmembrane</keyword>
<dbReference type="Proteomes" id="UP000324354">
    <property type="component" value="Chromosome"/>
</dbReference>
<dbReference type="InterPro" id="IPR036259">
    <property type="entry name" value="MFS_trans_sf"/>
</dbReference>
<dbReference type="PANTHER" id="PTHR23518">
    <property type="entry name" value="C-METHYLTRANSFERASE"/>
    <property type="match status" value="1"/>
</dbReference>
<dbReference type="Pfam" id="PF07690">
    <property type="entry name" value="MFS_1"/>
    <property type="match status" value="1"/>
</dbReference>
<dbReference type="AlphaFoldDB" id="A0A5C0XNU7"/>
<dbReference type="EMBL" id="CP023154">
    <property type="protein sequence ID" value="QEK78613.1"/>
    <property type="molecule type" value="Genomic_DNA"/>
</dbReference>
<dbReference type="GO" id="GO:0022857">
    <property type="term" value="F:transmembrane transporter activity"/>
    <property type="evidence" value="ECO:0007669"/>
    <property type="project" value="InterPro"/>
</dbReference>
<organism evidence="2 3">
    <name type="scientific">Pyrococcus furiosus (strain ATCC 43587 / DSM 3638 / JCM 8422 / Vc1)</name>
    <dbReference type="NCBI Taxonomy" id="186497"/>
    <lineage>
        <taxon>Archaea</taxon>
        <taxon>Methanobacteriati</taxon>
        <taxon>Methanobacteriota</taxon>
        <taxon>Thermococci</taxon>
        <taxon>Thermococcales</taxon>
        <taxon>Thermococcaceae</taxon>
        <taxon>Pyrococcus</taxon>
    </lineage>
</organism>
<feature type="transmembrane region" description="Helical" evidence="1">
    <location>
        <begin position="169"/>
        <end position="189"/>
    </location>
</feature>
<feature type="transmembrane region" description="Helical" evidence="1">
    <location>
        <begin position="144"/>
        <end position="162"/>
    </location>
</feature>
<keyword evidence="1" id="KW-0472">Membrane</keyword>